<feature type="transmembrane region" description="Helical" evidence="1">
    <location>
        <begin position="70"/>
        <end position="89"/>
    </location>
</feature>
<name>A0A7G9WAZ2_ALKCA</name>
<dbReference type="AlphaFoldDB" id="A0A7G9WAZ2"/>
<feature type="transmembrane region" description="Helical" evidence="1">
    <location>
        <begin position="39"/>
        <end position="61"/>
    </location>
</feature>
<dbReference type="EMBL" id="CP058559">
    <property type="protein sequence ID" value="QNO15854.1"/>
    <property type="molecule type" value="Genomic_DNA"/>
</dbReference>
<organism evidence="3 4">
    <name type="scientific">Alkalicella caledoniensis</name>
    <dbReference type="NCBI Taxonomy" id="2731377"/>
    <lineage>
        <taxon>Bacteria</taxon>
        <taxon>Bacillati</taxon>
        <taxon>Bacillota</taxon>
        <taxon>Clostridia</taxon>
        <taxon>Eubacteriales</taxon>
        <taxon>Proteinivoracaceae</taxon>
        <taxon>Alkalicella</taxon>
    </lineage>
</organism>
<keyword evidence="1" id="KW-0472">Membrane</keyword>
<dbReference type="InterPro" id="IPR058371">
    <property type="entry name" value="DUF8058"/>
</dbReference>
<dbReference type="Proteomes" id="UP000516160">
    <property type="component" value="Chromosome"/>
</dbReference>
<feature type="transmembrane region" description="Helical" evidence="1">
    <location>
        <begin position="7"/>
        <end position="27"/>
    </location>
</feature>
<gene>
    <name evidence="3" type="ORF">HYG86_14300</name>
</gene>
<evidence type="ECO:0000313" key="4">
    <source>
        <dbReference type="Proteomes" id="UP000516160"/>
    </source>
</evidence>
<accession>A0A7G9WAZ2</accession>
<dbReference type="Pfam" id="PF26247">
    <property type="entry name" value="DUF8058"/>
    <property type="match status" value="1"/>
</dbReference>
<feature type="domain" description="DUF8058" evidence="2">
    <location>
        <begin position="2"/>
        <end position="114"/>
    </location>
</feature>
<evidence type="ECO:0000313" key="3">
    <source>
        <dbReference type="EMBL" id="QNO15854.1"/>
    </source>
</evidence>
<evidence type="ECO:0000259" key="2">
    <source>
        <dbReference type="Pfam" id="PF26247"/>
    </source>
</evidence>
<dbReference type="RefSeq" id="WP_213166258.1">
    <property type="nucleotide sequence ID" value="NZ_CP058559.1"/>
</dbReference>
<feature type="transmembrane region" description="Helical" evidence="1">
    <location>
        <begin position="95"/>
        <end position="114"/>
    </location>
</feature>
<keyword evidence="1" id="KW-0812">Transmembrane</keyword>
<protein>
    <recommendedName>
        <fullName evidence="2">DUF8058 domain-containing protein</fullName>
    </recommendedName>
</protein>
<proteinExistence type="predicted"/>
<dbReference type="KEGG" id="acae:HYG86_14300"/>
<keyword evidence="4" id="KW-1185">Reference proteome</keyword>
<reference evidence="3 4" key="1">
    <citation type="submission" date="2020-07" db="EMBL/GenBank/DDBJ databases">
        <title>Alkalicella. sp. LB2 genome.</title>
        <authorList>
            <person name="Postec A."/>
            <person name="Quemeneur M."/>
        </authorList>
    </citation>
    <scope>NUCLEOTIDE SEQUENCE [LARGE SCALE GENOMIC DNA]</scope>
    <source>
        <strain evidence="3 4">LB2</strain>
    </source>
</reference>
<evidence type="ECO:0000256" key="1">
    <source>
        <dbReference type="SAM" id="Phobius"/>
    </source>
</evidence>
<keyword evidence="1" id="KW-1133">Transmembrane helix</keyword>
<sequence length="147" mass="16804">MRKPSSIFSIFVGISMLGLWVMLLTTGQVPELETIPKEITTHIIIESITAILLIISGIGLLKKTHWSSNFYLFTSGMLCYTLVNSAGYYLQTNDYIFVAMFGIMLVLQLVFLSIRRSSIPLPLRWGMNTTHVQRKFTKFSKHMFLFS</sequence>